<feature type="compositionally biased region" description="Polar residues" evidence="1">
    <location>
        <begin position="350"/>
        <end position="382"/>
    </location>
</feature>
<evidence type="ECO:0000256" key="1">
    <source>
        <dbReference type="SAM" id="MobiDB-lite"/>
    </source>
</evidence>
<feature type="region of interest" description="Disordered" evidence="1">
    <location>
        <begin position="474"/>
        <end position="501"/>
    </location>
</feature>
<feature type="compositionally biased region" description="Basic and acidic residues" evidence="1">
    <location>
        <begin position="124"/>
        <end position="139"/>
    </location>
</feature>
<sequence>MSGTAHRQGDTPPGNDHGKGNEEPEDQTSCCCLKSSRSAKAANRDDRKGHTASGSGKATMPDGQRNGETKKDVDHPSWIPATNSSNGEAIQRQDYMGGGSLSEEKKPDRVVETVSGSDAGQGWLKDKRESSFESFEDKMPTTPESEFISPEADLSRKQQKGHSPMKTLGSPEIQLKVHPPTKALGSPEVQQKVYPPTKALGSPEVQQRFYPPTKTLGSPEVQQKVYPPTKTLGSSEVQKKIYPPTKTLGSPEVQQKLYAPMKTLGSPEVQQKLYPPTKTLGSPEVSHLLPNEQKKANPPTKTVRSAEAGGNFLSKEQQNIESPMKTGSRSTEAGKAWSKEKQKIEPPRKTVSTETDQQSSKQQLKGYSPVRTENSSTQPVQLISKEQQKIELPNKIVSTPEECRLLSNEKQKGLIKLETSYGSPIEKKSDSPMKTSNAPKQDQYTDNSSLGQGRKLLLKGQQKDVVKLEGINKDNIQTSPNHTDMNKSGTVHASSEQQKGLLRQDDICEARRDTRQSNKNNWHKPRNPRTRLKEIVGSMQQCHIQNSVDCLHTREQSTEIEKHLNSSKGTALETLQVKLFQTLNHGKGNKGLILKVLHVSLRGKLLDSA</sequence>
<dbReference type="Proteomes" id="UP001428341">
    <property type="component" value="Unassembled WGS sequence"/>
</dbReference>
<organism evidence="2 3">
    <name type="scientific">Citrus x changshan-huyou</name>
    <dbReference type="NCBI Taxonomy" id="2935761"/>
    <lineage>
        <taxon>Eukaryota</taxon>
        <taxon>Viridiplantae</taxon>
        <taxon>Streptophyta</taxon>
        <taxon>Embryophyta</taxon>
        <taxon>Tracheophyta</taxon>
        <taxon>Spermatophyta</taxon>
        <taxon>Magnoliopsida</taxon>
        <taxon>eudicotyledons</taxon>
        <taxon>Gunneridae</taxon>
        <taxon>Pentapetalae</taxon>
        <taxon>rosids</taxon>
        <taxon>malvids</taxon>
        <taxon>Sapindales</taxon>
        <taxon>Rutaceae</taxon>
        <taxon>Aurantioideae</taxon>
        <taxon>Citrus</taxon>
    </lineage>
</organism>
<dbReference type="EMBL" id="JBCGBO010000001">
    <property type="protein sequence ID" value="KAK9230499.1"/>
    <property type="molecule type" value="Genomic_DNA"/>
</dbReference>
<name>A0AAP0N5M1_9ROSI</name>
<protein>
    <submittedName>
        <fullName evidence="2">Uncharacterized protein</fullName>
    </submittedName>
</protein>
<comment type="caution">
    <text evidence="2">The sequence shown here is derived from an EMBL/GenBank/DDBJ whole genome shotgun (WGS) entry which is preliminary data.</text>
</comment>
<feature type="compositionally biased region" description="Basic and acidic residues" evidence="1">
    <location>
        <begin position="65"/>
        <end position="75"/>
    </location>
</feature>
<feature type="region of interest" description="Disordered" evidence="1">
    <location>
        <begin position="1"/>
        <end position="205"/>
    </location>
</feature>
<feature type="compositionally biased region" description="Polar residues" evidence="1">
    <location>
        <begin position="314"/>
        <end position="331"/>
    </location>
</feature>
<dbReference type="AlphaFoldDB" id="A0AAP0N5M1"/>
<evidence type="ECO:0000313" key="3">
    <source>
        <dbReference type="Proteomes" id="UP001428341"/>
    </source>
</evidence>
<feature type="region of interest" description="Disordered" evidence="1">
    <location>
        <begin position="268"/>
        <end position="382"/>
    </location>
</feature>
<keyword evidence="3" id="KW-1185">Reference proteome</keyword>
<feature type="compositionally biased region" description="Polar residues" evidence="1">
    <location>
        <begin position="474"/>
        <end position="498"/>
    </location>
</feature>
<feature type="compositionally biased region" description="Polar residues" evidence="1">
    <location>
        <begin position="432"/>
        <end position="449"/>
    </location>
</feature>
<proteinExistence type="predicted"/>
<feature type="compositionally biased region" description="Basic and acidic residues" evidence="1">
    <location>
        <begin position="337"/>
        <end position="348"/>
    </location>
</feature>
<gene>
    <name evidence="2" type="ORF">WN944_023470</name>
</gene>
<evidence type="ECO:0000313" key="2">
    <source>
        <dbReference type="EMBL" id="KAK9230499.1"/>
    </source>
</evidence>
<reference evidence="2 3" key="1">
    <citation type="submission" date="2024-05" db="EMBL/GenBank/DDBJ databases">
        <title>Haplotype-resolved chromosome-level genome assembly of Huyou (Citrus changshanensis).</title>
        <authorList>
            <person name="Miao C."/>
            <person name="Chen W."/>
            <person name="Wu Y."/>
            <person name="Wang L."/>
            <person name="Zhao S."/>
            <person name="Grierson D."/>
            <person name="Xu C."/>
            <person name="Chen K."/>
        </authorList>
    </citation>
    <scope>NUCLEOTIDE SEQUENCE [LARGE SCALE GENOMIC DNA]</scope>
    <source>
        <strain evidence="2">01-14</strain>
        <tissue evidence="2">Leaf</tissue>
    </source>
</reference>
<feature type="compositionally biased region" description="Basic and acidic residues" evidence="1">
    <location>
        <begin position="102"/>
        <end position="111"/>
    </location>
</feature>
<accession>A0AAP0N5M1</accession>
<feature type="region of interest" description="Disordered" evidence="1">
    <location>
        <begin position="417"/>
        <end position="450"/>
    </location>
</feature>